<name>A0A8S5QX35_9CAUD</name>
<organism evidence="2">
    <name type="scientific">Siphoviridae sp. ct9lR64</name>
    <dbReference type="NCBI Taxonomy" id="2826178"/>
    <lineage>
        <taxon>Viruses</taxon>
        <taxon>Duplodnaviria</taxon>
        <taxon>Heunggongvirae</taxon>
        <taxon>Uroviricota</taxon>
        <taxon>Caudoviricetes</taxon>
    </lineage>
</organism>
<proteinExistence type="predicted"/>
<feature type="transmembrane region" description="Helical" evidence="1">
    <location>
        <begin position="21"/>
        <end position="38"/>
    </location>
</feature>
<dbReference type="Pfam" id="PF19880">
    <property type="entry name" value="DUF6353"/>
    <property type="match status" value="1"/>
</dbReference>
<feature type="transmembrane region" description="Helical" evidence="1">
    <location>
        <begin position="69"/>
        <end position="90"/>
    </location>
</feature>
<accession>A0A8S5QX35</accession>
<keyword evidence="1" id="KW-0472">Membrane</keyword>
<protein>
    <submittedName>
        <fullName evidence="2">Uncharacterized protein</fullName>
    </submittedName>
</protein>
<reference evidence="2" key="1">
    <citation type="journal article" date="2021" name="Proc. Natl. Acad. Sci. U.S.A.">
        <title>A Catalog of Tens of Thousands of Viruses from Human Metagenomes Reveals Hidden Associations with Chronic Diseases.</title>
        <authorList>
            <person name="Tisza M.J."/>
            <person name="Buck C.B."/>
        </authorList>
    </citation>
    <scope>NUCLEOTIDE SEQUENCE</scope>
    <source>
        <strain evidence="2">Ct9lR64</strain>
    </source>
</reference>
<dbReference type="EMBL" id="BK015760">
    <property type="protein sequence ID" value="DAE23847.1"/>
    <property type="molecule type" value="Genomic_DNA"/>
</dbReference>
<evidence type="ECO:0000256" key="1">
    <source>
        <dbReference type="SAM" id="Phobius"/>
    </source>
</evidence>
<sequence length="280" mass="31701">MNFRRNFYRIARSVNRNLPTIFSAGAAVGLGITTYLTSKKTPIVTSLLRKVDLDRPSKQEENKALIKEAFIESIPVAVSFAITGGLIFSADSINRRRIRAMGAAYNNLARSFNEYKLAAISGLGVDGYNKLQNEYAKKYVKKEPSFSEDGKHIFFDEFSKQTFEASLADVLEAEYNVNRHFALNGYATVNEFYEYLGIDKIDGGDILCWSFDSGFEYYGYQWIDFINHENIDEDGGKWYSIIMPFEPTMDDYLHYLDYGTSIVTDGVGEVTDSQKLHGIG</sequence>
<keyword evidence="1" id="KW-1133">Transmembrane helix</keyword>
<evidence type="ECO:0000313" key="2">
    <source>
        <dbReference type="EMBL" id="DAE23847.1"/>
    </source>
</evidence>
<keyword evidence="1" id="KW-0812">Transmembrane</keyword>
<dbReference type="InterPro" id="IPR045933">
    <property type="entry name" value="DUF6353"/>
</dbReference>